<evidence type="ECO:0000313" key="2">
    <source>
        <dbReference type="Proteomes" id="UP001174136"/>
    </source>
</evidence>
<accession>A0AA47N972</accession>
<keyword evidence="2" id="KW-1185">Reference proteome</keyword>
<protein>
    <submittedName>
        <fullName evidence="1">Uncharacterized protein</fullName>
    </submittedName>
</protein>
<reference evidence="1" key="1">
    <citation type="journal article" date="2023" name="Front. Mar. Sci.">
        <title>A new Merluccius polli reference genome to investigate the effects of global change in West African waters.</title>
        <authorList>
            <person name="Mateo J.L."/>
            <person name="Blanco-Fernandez C."/>
            <person name="Garcia-Vazquez E."/>
            <person name="Machado-Schiaffino G."/>
        </authorList>
    </citation>
    <scope>NUCLEOTIDE SEQUENCE</scope>
    <source>
        <strain evidence="1">C29</strain>
        <tissue evidence="1">Fin</tissue>
    </source>
</reference>
<dbReference type="EMBL" id="JAOPHQ010000594">
    <property type="protein sequence ID" value="KAK0153990.1"/>
    <property type="molecule type" value="Genomic_DNA"/>
</dbReference>
<proteinExistence type="predicted"/>
<dbReference type="AlphaFoldDB" id="A0AA47N972"/>
<dbReference type="Proteomes" id="UP001174136">
    <property type="component" value="Unassembled WGS sequence"/>
</dbReference>
<name>A0AA47N972_MERPO</name>
<comment type="caution">
    <text evidence="1">The sequence shown here is derived from an EMBL/GenBank/DDBJ whole genome shotgun (WGS) entry which is preliminary data.</text>
</comment>
<gene>
    <name evidence="1" type="ORF">N1851_003924</name>
</gene>
<sequence>MSAGCAVNIVEGGSAIVQSAEVQATPSIDLSNLSWPMLSADQEKQAKALLHQHNGVFSRGEGDVGCTTLVEHQIPLTMTSPSDRDTAACPRPSMSK</sequence>
<organism evidence="1 2">
    <name type="scientific">Merluccius polli</name>
    <name type="common">Benguela hake</name>
    <name type="synonym">Merluccius cadenati</name>
    <dbReference type="NCBI Taxonomy" id="89951"/>
    <lineage>
        <taxon>Eukaryota</taxon>
        <taxon>Metazoa</taxon>
        <taxon>Chordata</taxon>
        <taxon>Craniata</taxon>
        <taxon>Vertebrata</taxon>
        <taxon>Euteleostomi</taxon>
        <taxon>Actinopterygii</taxon>
        <taxon>Neopterygii</taxon>
        <taxon>Teleostei</taxon>
        <taxon>Neoteleostei</taxon>
        <taxon>Acanthomorphata</taxon>
        <taxon>Zeiogadaria</taxon>
        <taxon>Gadariae</taxon>
        <taxon>Gadiformes</taxon>
        <taxon>Gadoidei</taxon>
        <taxon>Merlucciidae</taxon>
        <taxon>Merluccius</taxon>
    </lineage>
</organism>
<evidence type="ECO:0000313" key="1">
    <source>
        <dbReference type="EMBL" id="KAK0153990.1"/>
    </source>
</evidence>